<organism evidence="1">
    <name type="scientific">marine sediment metagenome</name>
    <dbReference type="NCBI Taxonomy" id="412755"/>
    <lineage>
        <taxon>unclassified sequences</taxon>
        <taxon>metagenomes</taxon>
        <taxon>ecological metagenomes</taxon>
    </lineage>
</organism>
<name>A0A0F9SC34_9ZZZZ</name>
<proteinExistence type="predicted"/>
<protein>
    <submittedName>
        <fullName evidence="1">Uncharacterized protein</fullName>
    </submittedName>
</protein>
<dbReference type="EMBL" id="LAZR01000501">
    <property type="protein sequence ID" value="KKN66425.1"/>
    <property type="molecule type" value="Genomic_DNA"/>
</dbReference>
<dbReference type="AlphaFoldDB" id="A0A0F9SC34"/>
<reference evidence="1" key="1">
    <citation type="journal article" date="2015" name="Nature">
        <title>Complex archaea that bridge the gap between prokaryotes and eukaryotes.</title>
        <authorList>
            <person name="Spang A."/>
            <person name="Saw J.H."/>
            <person name="Jorgensen S.L."/>
            <person name="Zaremba-Niedzwiedzka K."/>
            <person name="Martijn J."/>
            <person name="Lind A.E."/>
            <person name="van Eijk R."/>
            <person name="Schleper C."/>
            <person name="Guy L."/>
            <person name="Ettema T.J."/>
        </authorList>
    </citation>
    <scope>NUCLEOTIDE SEQUENCE</scope>
</reference>
<comment type="caution">
    <text evidence="1">The sequence shown here is derived from an EMBL/GenBank/DDBJ whole genome shotgun (WGS) entry which is preliminary data.</text>
</comment>
<accession>A0A0F9SC34</accession>
<gene>
    <name evidence="1" type="ORF">LCGC14_0471470</name>
</gene>
<evidence type="ECO:0000313" key="1">
    <source>
        <dbReference type="EMBL" id="KKN66425.1"/>
    </source>
</evidence>
<sequence>MQDFIVDFLNFILEMADMSVSKKIVLYPHNAYGDVGYGVSPKDNMYLPEPDANLNEWYFKEDAPKNIGYELDIQDSESVRQFIEKIPNLLANVLIRPAMFIVRDPGYPDLQKNGLMFAFDTTGSLLPSQLKGHPRMSSPPKNGMVWTGGSESDYIQSDLYLEWNRLISRHNIVSLHKFEDPTLFYDLVEQILFTFQFRYQV</sequence>